<dbReference type="InterPro" id="IPR002645">
    <property type="entry name" value="STAS_dom"/>
</dbReference>
<dbReference type="PANTHER" id="PTHR33495">
    <property type="entry name" value="ANTI-SIGMA FACTOR ANTAGONIST TM_1081-RELATED-RELATED"/>
    <property type="match status" value="1"/>
</dbReference>
<dbReference type="EMBL" id="CP002780">
    <property type="protein sequence ID" value="AEG61233.1"/>
    <property type="molecule type" value="Genomic_DNA"/>
</dbReference>
<dbReference type="KEGG" id="dru:Desru_3021"/>
<dbReference type="Pfam" id="PF01740">
    <property type="entry name" value="STAS"/>
    <property type="match status" value="1"/>
</dbReference>
<evidence type="ECO:0000259" key="7">
    <source>
        <dbReference type="PROSITE" id="PS50801"/>
    </source>
</evidence>
<dbReference type="STRING" id="696281.Desru_3021"/>
<evidence type="ECO:0000256" key="3">
    <source>
        <dbReference type="ARBA" id="ARBA00020784"/>
    </source>
</evidence>
<dbReference type="InterPro" id="IPR036513">
    <property type="entry name" value="STAS_dom_sf"/>
</dbReference>
<name>F6DTQ9_DESRL</name>
<feature type="domain" description="STAS" evidence="7">
    <location>
        <begin position="1"/>
        <end position="111"/>
    </location>
</feature>
<evidence type="ECO:0000256" key="4">
    <source>
        <dbReference type="ARBA" id="ARBA00022553"/>
    </source>
</evidence>
<comment type="function">
    <text evidence="1">In the phosphorylated form it could act as an anti-anti-sigma factor that counteracts SpoIIAB and thus releases sigma f from inhibition.</text>
</comment>
<dbReference type="CDD" id="cd07043">
    <property type="entry name" value="STAS_anti-anti-sigma_factors"/>
    <property type="match status" value="1"/>
</dbReference>
<dbReference type="PANTHER" id="PTHR33495:SF2">
    <property type="entry name" value="ANTI-SIGMA FACTOR ANTAGONIST TM_1081-RELATED"/>
    <property type="match status" value="1"/>
</dbReference>
<evidence type="ECO:0000256" key="1">
    <source>
        <dbReference type="ARBA" id="ARBA00001976"/>
    </source>
</evidence>
<dbReference type="NCBIfam" id="TIGR02886">
    <property type="entry name" value="spore_II_AA"/>
    <property type="match status" value="1"/>
</dbReference>
<dbReference type="RefSeq" id="WP_013842985.1">
    <property type="nucleotide sequence ID" value="NC_015589.1"/>
</dbReference>
<dbReference type="OrthoDB" id="9796601at2"/>
<reference evidence="9" key="1">
    <citation type="submission" date="2011-05" db="EMBL/GenBank/DDBJ databases">
        <title>Complete sequence of Desulfotomaculum ruminis DSM 2154.</title>
        <authorList>
            <person name="Lucas S."/>
            <person name="Copeland A."/>
            <person name="Lapidus A."/>
            <person name="Cheng J.-F."/>
            <person name="Goodwin L."/>
            <person name="Pitluck S."/>
            <person name="Lu M."/>
            <person name="Detter J.C."/>
            <person name="Han C."/>
            <person name="Tapia R."/>
            <person name="Land M."/>
            <person name="Hauser L."/>
            <person name="Kyrpides N."/>
            <person name="Ivanova N."/>
            <person name="Mikhailova N."/>
            <person name="Pagani I."/>
            <person name="Stams A.J.M."/>
            <person name="Plugge C.M."/>
            <person name="Muyzer G."/>
            <person name="Kuever J."/>
            <person name="Parshina S.N."/>
            <person name="Ivanova A.E."/>
            <person name="Nazina T.N."/>
            <person name="Brambilla E."/>
            <person name="Spring S."/>
            <person name="Klenk H.-P."/>
            <person name="Woyke T."/>
        </authorList>
    </citation>
    <scope>NUCLEOTIDE SEQUENCE [LARGE SCALE GENOMIC DNA]</scope>
    <source>
        <strain evidence="9">ATCC 23193 / DSM 2154 / NCIB 8452 / DL</strain>
    </source>
</reference>
<organism evidence="8 9">
    <name type="scientific">Desulforamulus ruminis (strain ATCC 23193 / DSM 2154 / NCIMB 8452 / DL)</name>
    <name type="common">Desulfotomaculum ruminis</name>
    <dbReference type="NCBI Taxonomy" id="696281"/>
    <lineage>
        <taxon>Bacteria</taxon>
        <taxon>Bacillati</taxon>
        <taxon>Bacillota</taxon>
        <taxon>Clostridia</taxon>
        <taxon>Eubacteriales</taxon>
        <taxon>Peptococcaceae</taxon>
        <taxon>Desulforamulus</taxon>
    </lineage>
</organism>
<keyword evidence="9" id="KW-1185">Reference proteome</keyword>
<dbReference type="AlphaFoldDB" id="F6DTQ9"/>
<sequence length="112" mass="12479">MQLDMEHRQDTLVVRLGGELDLGVADKLRLTLDKELFQGKIRHLIINLSRVTFMDSSGLGVILGRYKRLTQQGGKVVLVGAQPPVKRVLELSGLLQIMEDFPDEAKALSKIV</sequence>
<keyword evidence="4" id="KW-0597">Phosphoprotein</keyword>
<gene>
    <name evidence="8" type="ordered locus">Desru_3021</name>
</gene>
<dbReference type="InterPro" id="IPR003658">
    <property type="entry name" value="Anti-sigma_ant"/>
</dbReference>
<dbReference type="NCBIfam" id="TIGR00377">
    <property type="entry name" value="ant_ant_sig"/>
    <property type="match status" value="1"/>
</dbReference>
<evidence type="ECO:0000256" key="2">
    <source>
        <dbReference type="ARBA" id="ARBA00009013"/>
    </source>
</evidence>
<evidence type="ECO:0000313" key="9">
    <source>
        <dbReference type="Proteomes" id="UP000009234"/>
    </source>
</evidence>
<dbReference type="PROSITE" id="PS50801">
    <property type="entry name" value="STAS"/>
    <property type="match status" value="1"/>
</dbReference>
<dbReference type="GO" id="GO:0043856">
    <property type="term" value="F:anti-sigma factor antagonist activity"/>
    <property type="evidence" value="ECO:0007669"/>
    <property type="project" value="InterPro"/>
</dbReference>
<accession>F6DTQ9</accession>
<comment type="similarity">
    <text evidence="2 6">Belongs to the anti-sigma-factor antagonist family.</text>
</comment>
<dbReference type="Proteomes" id="UP000009234">
    <property type="component" value="Chromosome"/>
</dbReference>
<dbReference type="eggNOG" id="COG1366">
    <property type="taxonomic scope" value="Bacteria"/>
</dbReference>
<reference evidence="8 9" key="2">
    <citation type="journal article" date="2012" name="Stand. Genomic Sci.">
        <title>Complete genome sequence of the sulfate-reducing firmicute Desulfotomaculum ruminis type strain (DL(T)).</title>
        <authorList>
            <person name="Spring S."/>
            <person name="Visser M."/>
            <person name="Lu M."/>
            <person name="Copeland A."/>
            <person name="Lapidus A."/>
            <person name="Lucas S."/>
            <person name="Cheng J.F."/>
            <person name="Han C."/>
            <person name="Tapia R."/>
            <person name="Goodwin L.A."/>
            <person name="Pitluck S."/>
            <person name="Ivanova N."/>
            <person name="Land M."/>
            <person name="Hauser L."/>
            <person name="Larimer F."/>
            <person name="Rohde M."/>
            <person name="Goker M."/>
            <person name="Detter J.C."/>
            <person name="Kyrpides N.C."/>
            <person name="Woyke T."/>
            <person name="Schaap P.J."/>
            <person name="Plugge C.M."/>
            <person name="Muyzer G."/>
            <person name="Kuever J."/>
            <person name="Pereira I.A."/>
            <person name="Parshina S.N."/>
            <person name="Bernier-Latmani R."/>
            <person name="Stams A.J."/>
            <person name="Klenk H.P."/>
        </authorList>
    </citation>
    <scope>NUCLEOTIDE SEQUENCE [LARGE SCALE GENOMIC DNA]</scope>
    <source>
        <strain evidence="9">ATCC 23193 / DSM 2154 / NCIB 8452 / DL</strain>
    </source>
</reference>
<dbReference type="Gene3D" id="3.30.750.24">
    <property type="entry name" value="STAS domain"/>
    <property type="match status" value="1"/>
</dbReference>
<dbReference type="GO" id="GO:0045152">
    <property type="term" value="F:antisigma factor binding"/>
    <property type="evidence" value="ECO:0007669"/>
    <property type="project" value="InterPro"/>
</dbReference>
<dbReference type="InterPro" id="IPR014237">
    <property type="entry name" value="Anti-sigma_F_ant"/>
</dbReference>
<protein>
    <recommendedName>
        <fullName evidence="3 6">Anti-sigma F factor antagonist</fullName>
    </recommendedName>
    <alternativeName>
        <fullName evidence="6">Stage II sporulation protein</fullName>
    </alternativeName>
</protein>
<dbReference type="HOGENOM" id="CLU_115403_7_0_9"/>
<keyword evidence="5" id="KW-0749">Sporulation</keyword>
<evidence type="ECO:0000313" key="8">
    <source>
        <dbReference type="EMBL" id="AEG61233.1"/>
    </source>
</evidence>
<dbReference type="SUPFAM" id="SSF52091">
    <property type="entry name" value="SpoIIaa-like"/>
    <property type="match status" value="1"/>
</dbReference>
<evidence type="ECO:0000256" key="6">
    <source>
        <dbReference type="RuleBase" id="RU003749"/>
    </source>
</evidence>
<dbReference type="GO" id="GO:0030435">
    <property type="term" value="P:sporulation resulting in formation of a cellular spore"/>
    <property type="evidence" value="ECO:0007669"/>
    <property type="project" value="UniProtKB-KW"/>
</dbReference>
<evidence type="ECO:0000256" key="5">
    <source>
        <dbReference type="ARBA" id="ARBA00022969"/>
    </source>
</evidence>
<proteinExistence type="inferred from homology"/>